<evidence type="ECO:0000313" key="2">
    <source>
        <dbReference type="EMBL" id="OTG19803.1"/>
    </source>
</evidence>
<dbReference type="Gene3D" id="3.90.660.20">
    <property type="entry name" value="Protoporphyrinogen oxidase, mitochondrial, domain 2"/>
    <property type="match status" value="1"/>
</dbReference>
<evidence type="ECO:0000313" key="3">
    <source>
        <dbReference type="Proteomes" id="UP000215914"/>
    </source>
</evidence>
<accession>A0A251U9T1</accession>
<keyword evidence="3" id="KW-1185">Reference proteome</keyword>
<dbReference type="AlphaFoldDB" id="A0A251U9T1"/>
<dbReference type="InterPro" id="IPR002937">
    <property type="entry name" value="Amino_oxidase"/>
</dbReference>
<dbReference type="STRING" id="4232.A0A251U9T1"/>
<dbReference type="Pfam" id="PF01593">
    <property type="entry name" value="Amino_oxidase"/>
    <property type="match status" value="1"/>
</dbReference>
<dbReference type="EMBL" id="CM007896">
    <property type="protein sequence ID" value="OTG19803.1"/>
    <property type="molecule type" value="Genomic_DNA"/>
</dbReference>
<protein>
    <submittedName>
        <fullName evidence="2">Putative amine oxidase, Protoporphyrinogen oxidase domain protein</fullName>
    </submittedName>
</protein>
<proteinExistence type="predicted"/>
<dbReference type="SUPFAM" id="SSF54373">
    <property type="entry name" value="FAD-linked reductases, C-terminal domain"/>
    <property type="match status" value="1"/>
</dbReference>
<name>A0A251U9T1_HELAN</name>
<organism evidence="2 3">
    <name type="scientific">Helianthus annuus</name>
    <name type="common">Common sunflower</name>
    <dbReference type="NCBI Taxonomy" id="4232"/>
    <lineage>
        <taxon>Eukaryota</taxon>
        <taxon>Viridiplantae</taxon>
        <taxon>Streptophyta</taxon>
        <taxon>Embryophyta</taxon>
        <taxon>Tracheophyta</taxon>
        <taxon>Spermatophyta</taxon>
        <taxon>Magnoliopsida</taxon>
        <taxon>eudicotyledons</taxon>
        <taxon>Gunneridae</taxon>
        <taxon>Pentapetalae</taxon>
        <taxon>asterids</taxon>
        <taxon>campanulids</taxon>
        <taxon>Asterales</taxon>
        <taxon>Asteraceae</taxon>
        <taxon>Asteroideae</taxon>
        <taxon>Heliantheae alliance</taxon>
        <taxon>Heliantheae</taxon>
        <taxon>Helianthus</taxon>
    </lineage>
</organism>
<sequence>MPISVIISTFKKENVKQPLEGFGVLVPDKEQKNGLRTLGTLFSSMMIPDRASEDVYLYTTFVGGSRNKELAKASRDELKHIVTSGLRQLLGTEGEPKFLTEGHNTINNIFLLEQGM</sequence>
<dbReference type="GO" id="GO:0016491">
    <property type="term" value="F:oxidoreductase activity"/>
    <property type="evidence" value="ECO:0007669"/>
    <property type="project" value="InterPro"/>
</dbReference>
<feature type="domain" description="Amine oxidase" evidence="1">
    <location>
        <begin position="2"/>
        <end position="98"/>
    </location>
</feature>
<reference evidence="3" key="1">
    <citation type="journal article" date="2017" name="Nature">
        <title>The sunflower genome provides insights into oil metabolism, flowering and Asterid evolution.</title>
        <authorList>
            <person name="Badouin H."/>
            <person name="Gouzy J."/>
            <person name="Grassa C.J."/>
            <person name="Murat F."/>
            <person name="Staton S.E."/>
            <person name="Cottret L."/>
            <person name="Lelandais-Briere C."/>
            <person name="Owens G.L."/>
            <person name="Carrere S."/>
            <person name="Mayjonade B."/>
            <person name="Legrand L."/>
            <person name="Gill N."/>
            <person name="Kane N.C."/>
            <person name="Bowers J.E."/>
            <person name="Hubner S."/>
            <person name="Bellec A."/>
            <person name="Berard A."/>
            <person name="Berges H."/>
            <person name="Blanchet N."/>
            <person name="Boniface M.C."/>
            <person name="Brunel D."/>
            <person name="Catrice O."/>
            <person name="Chaidir N."/>
            <person name="Claudel C."/>
            <person name="Donnadieu C."/>
            <person name="Faraut T."/>
            <person name="Fievet G."/>
            <person name="Helmstetter N."/>
            <person name="King M."/>
            <person name="Knapp S.J."/>
            <person name="Lai Z."/>
            <person name="Le Paslier M.C."/>
            <person name="Lippi Y."/>
            <person name="Lorenzon L."/>
            <person name="Mandel J.R."/>
            <person name="Marage G."/>
            <person name="Marchand G."/>
            <person name="Marquand E."/>
            <person name="Bret-Mestries E."/>
            <person name="Morien E."/>
            <person name="Nambeesan S."/>
            <person name="Nguyen T."/>
            <person name="Pegot-Espagnet P."/>
            <person name="Pouilly N."/>
            <person name="Raftis F."/>
            <person name="Sallet E."/>
            <person name="Schiex T."/>
            <person name="Thomas J."/>
            <person name="Vandecasteele C."/>
            <person name="Vares D."/>
            <person name="Vear F."/>
            <person name="Vautrin S."/>
            <person name="Crespi M."/>
            <person name="Mangin B."/>
            <person name="Burke J.M."/>
            <person name="Salse J."/>
            <person name="Munos S."/>
            <person name="Vincourt P."/>
            <person name="Rieseberg L.H."/>
            <person name="Langlade N.B."/>
        </authorList>
    </citation>
    <scope>NUCLEOTIDE SEQUENCE [LARGE SCALE GENOMIC DNA]</scope>
    <source>
        <strain evidence="3">cv. SF193</strain>
    </source>
</reference>
<dbReference type="Proteomes" id="UP000215914">
    <property type="component" value="Chromosome 7"/>
</dbReference>
<dbReference type="InParanoid" id="A0A251U9T1"/>
<dbReference type="OrthoDB" id="419752at2759"/>
<evidence type="ECO:0000259" key="1">
    <source>
        <dbReference type="Pfam" id="PF01593"/>
    </source>
</evidence>
<gene>
    <name evidence="2" type="ORF">HannXRQ_Chr07g0185961</name>
</gene>